<organism evidence="6">
    <name type="scientific">sediment metagenome</name>
    <dbReference type="NCBI Taxonomy" id="749907"/>
    <lineage>
        <taxon>unclassified sequences</taxon>
        <taxon>metagenomes</taxon>
        <taxon>ecological metagenomes</taxon>
    </lineage>
</organism>
<proteinExistence type="predicted"/>
<evidence type="ECO:0000256" key="2">
    <source>
        <dbReference type="ARBA" id="ARBA00022475"/>
    </source>
</evidence>
<evidence type="ECO:0000256" key="4">
    <source>
        <dbReference type="ARBA" id="ARBA00022989"/>
    </source>
</evidence>
<dbReference type="AlphaFoldDB" id="D9PG71"/>
<sequence>MARKANLETTMDMTPMIDCVFQLMIFFIVTFKLDADMINEKIELAQSPHGPAIE</sequence>
<reference evidence="6" key="2">
    <citation type="journal article" date="2011" name="Microb. Ecol.">
        <title>Taxonomic and Functional Metagenomic Profiling of the Microbial Community in the Anoxic Sediment of a Sub-saline Shallow Lake (Laguna de Carrizo, Central Spain).</title>
        <authorList>
            <person name="Ferrer M."/>
            <person name="Guazzaroni M.E."/>
            <person name="Richter M."/>
            <person name="Garcia-Salamanca A."/>
            <person name="Yarza P."/>
            <person name="Suarez-Suarez A."/>
            <person name="Solano J."/>
            <person name="Alcaide M."/>
            <person name="van Dillewijn P."/>
            <person name="Molina-Henares M.A."/>
            <person name="Lopez-Cortes N."/>
            <person name="Al-Ramahi Y."/>
            <person name="Guerrero C."/>
            <person name="Acosta A."/>
            <person name="de Eugenio L.I."/>
            <person name="Martinez V."/>
            <person name="Marques S."/>
            <person name="Rojo F."/>
            <person name="Santero E."/>
            <person name="Genilloud O."/>
            <person name="Perez-Perez J."/>
            <person name="Rossello-Mora R."/>
            <person name="Ramos J.L."/>
        </authorList>
    </citation>
    <scope>NUCLEOTIDE SEQUENCE</scope>
</reference>
<dbReference type="InterPro" id="IPR003400">
    <property type="entry name" value="ExbD"/>
</dbReference>
<evidence type="ECO:0000256" key="1">
    <source>
        <dbReference type="ARBA" id="ARBA00004162"/>
    </source>
</evidence>
<keyword evidence="5" id="KW-0472">Membrane</keyword>
<keyword evidence="4" id="KW-1133">Transmembrane helix</keyword>
<comment type="caution">
    <text evidence="6">The sequence shown here is derived from an EMBL/GenBank/DDBJ whole genome shotgun (WGS) entry which is preliminary data.</text>
</comment>
<protein>
    <submittedName>
        <fullName evidence="6">Biopolymer transport protein ExbD/TolR</fullName>
    </submittedName>
</protein>
<dbReference type="Pfam" id="PF02472">
    <property type="entry name" value="ExbD"/>
    <property type="match status" value="1"/>
</dbReference>
<dbReference type="GO" id="GO:0005886">
    <property type="term" value="C:plasma membrane"/>
    <property type="evidence" value="ECO:0007669"/>
    <property type="project" value="UniProtKB-SubCell"/>
</dbReference>
<keyword evidence="2" id="KW-1003">Cell membrane</keyword>
<keyword evidence="3" id="KW-0812">Transmembrane</keyword>
<reference evidence="6" key="1">
    <citation type="submission" date="2010-07" db="EMBL/GenBank/DDBJ databases">
        <authorList>
            <consortium name="CONSOLIDER consortium CSD2007-00005"/>
            <person name="Guazzaroni M.-E."/>
            <person name="Richter M."/>
            <person name="Garcia-Salamanca A."/>
            <person name="Yarza P."/>
            <person name="Ferrer M."/>
        </authorList>
    </citation>
    <scope>NUCLEOTIDE SEQUENCE</scope>
</reference>
<gene>
    <name evidence="6" type="ORF">LDC_0518</name>
</gene>
<dbReference type="GO" id="GO:0022857">
    <property type="term" value="F:transmembrane transporter activity"/>
    <property type="evidence" value="ECO:0007669"/>
    <property type="project" value="InterPro"/>
</dbReference>
<accession>D9PG71</accession>
<evidence type="ECO:0000256" key="5">
    <source>
        <dbReference type="ARBA" id="ARBA00023136"/>
    </source>
</evidence>
<evidence type="ECO:0000313" key="6">
    <source>
        <dbReference type="EMBL" id="EFK97443.1"/>
    </source>
</evidence>
<comment type="subcellular location">
    <subcellularLocation>
        <location evidence="1">Cell membrane</location>
        <topology evidence="1">Single-pass membrane protein</topology>
    </subcellularLocation>
</comment>
<dbReference type="EMBL" id="ADZX01000191">
    <property type="protein sequence ID" value="EFK97443.1"/>
    <property type="molecule type" value="Genomic_DNA"/>
</dbReference>
<name>D9PG71_9ZZZZ</name>
<evidence type="ECO:0000256" key="3">
    <source>
        <dbReference type="ARBA" id="ARBA00022692"/>
    </source>
</evidence>
<feature type="non-terminal residue" evidence="6">
    <location>
        <position position="54"/>
    </location>
</feature>